<evidence type="ECO:0000313" key="2">
    <source>
        <dbReference type="EMBL" id="PMD39277.1"/>
    </source>
</evidence>
<evidence type="ECO:0000259" key="1">
    <source>
        <dbReference type="Pfam" id="PF06985"/>
    </source>
</evidence>
<dbReference type="OrthoDB" id="5386682at2759"/>
<dbReference type="InterPro" id="IPR052895">
    <property type="entry name" value="HetReg/Transcr_Mod"/>
</dbReference>
<dbReference type="EMBL" id="KZ613947">
    <property type="protein sequence ID" value="PMD39277.1"/>
    <property type="molecule type" value="Genomic_DNA"/>
</dbReference>
<dbReference type="Pfam" id="PF06985">
    <property type="entry name" value="HET"/>
    <property type="match status" value="1"/>
</dbReference>
<dbReference type="InterPro" id="IPR010730">
    <property type="entry name" value="HET"/>
</dbReference>
<gene>
    <name evidence="2" type="ORF">L207DRAFT_530702</name>
</gene>
<organism evidence="2 3">
    <name type="scientific">Hyaloscypha variabilis (strain UAMH 11265 / GT02V1 / F)</name>
    <name type="common">Meliniomyces variabilis</name>
    <dbReference type="NCBI Taxonomy" id="1149755"/>
    <lineage>
        <taxon>Eukaryota</taxon>
        <taxon>Fungi</taxon>
        <taxon>Dikarya</taxon>
        <taxon>Ascomycota</taxon>
        <taxon>Pezizomycotina</taxon>
        <taxon>Leotiomycetes</taxon>
        <taxon>Helotiales</taxon>
        <taxon>Hyaloscyphaceae</taxon>
        <taxon>Hyaloscypha</taxon>
        <taxon>Hyaloscypha variabilis</taxon>
    </lineage>
</organism>
<dbReference type="Proteomes" id="UP000235786">
    <property type="component" value="Unassembled WGS sequence"/>
</dbReference>
<sequence length="501" mass="57821">MSIYETNPLLKGHPHIRLLKILPASASSQDRITCSFELFDLNAAPRYQALSYEWGPKTPVKEIEAERHGYHDYLWCDAICIDQANDNERNHQVQLMSQIYRNAHSVLAWLGEEDRDSSTTLSQIRSMSVMENSFGELSLRETIRRGLVALSERTYWTRIWIVQEITVAEVIKLFCGAEIIQWPDFARACTFITANEPSGDSQIWAKWLWDPTAGERKRLGDAQRRIHSTIRALSKSTMYGLFRSHDRWRRYKESFQTLSDRYSTSGCEDSRDRIFALLSISREVVVDHPFTVDYSKNMEETFFALAEWAAAGSVKTNRRLEFAKLVAGLLDMHGGDYLLETKIHTDSQRSPIFFQWIEKPLRVSLECRLCQKVRLHARSSPDITKSWPLPLDTDTEESKLEPEFYLFDIAQLGCYLICKPITHGCWTAVARAIDRKLDKPKSREITFTRFLNAYDIKSTIFQGCMVTNGKNQALTIELSNVAQFMELLFEECDTLAEESET</sequence>
<evidence type="ECO:0000313" key="3">
    <source>
        <dbReference type="Proteomes" id="UP000235786"/>
    </source>
</evidence>
<reference evidence="2 3" key="1">
    <citation type="submission" date="2016-04" db="EMBL/GenBank/DDBJ databases">
        <title>A degradative enzymes factory behind the ericoid mycorrhizal symbiosis.</title>
        <authorList>
            <consortium name="DOE Joint Genome Institute"/>
            <person name="Martino E."/>
            <person name="Morin E."/>
            <person name="Grelet G."/>
            <person name="Kuo A."/>
            <person name="Kohler A."/>
            <person name="Daghino S."/>
            <person name="Barry K."/>
            <person name="Choi C."/>
            <person name="Cichocki N."/>
            <person name="Clum A."/>
            <person name="Copeland A."/>
            <person name="Hainaut M."/>
            <person name="Haridas S."/>
            <person name="Labutti K."/>
            <person name="Lindquist E."/>
            <person name="Lipzen A."/>
            <person name="Khouja H.-R."/>
            <person name="Murat C."/>
            <person name="Ohm R."/>
            <person name="Olson A."/>
            <person name="Spatafora J."/>
            <person name="Veneault-Fourrey C."/>
            <person name="Henrissat B."/>
            <person name="Grigoriev I."/>
            <person name="Martin F."/>
            <person name="Perotto S."/>
        </authorList>
    </citation>
    <scope>NUCLEOTIDE SEQUENCE [LARGE SCALE GENOMIC DNA]</scope>
    <source>
        <strain evidence="2 3">F</strain>
    </source>
</reference>
<dbReference type="PANTHER" id="PTHR24148:SF73">
    <property type="entry name" value="HET DOMAIN PROTEIN (AFU_ORTHOLOGUE AFUA_8G01020)"/>
    <property type="match status" value="1"/>
</dbReference>
<name>A0A2J6RLA4_HYAVF</name>
<proteinExistence type="predicted"/>
<dbReference type="AlphaFoldDB" id="A0A2J6RLA4"/>
<feature type="domain" description="Heterokaryon incompatibility" evidence="1">
    <location>
        <begin position="63"/>
        <end position="164"/>
    </location>
</feature>
<protein>
    <submittedName>
        <fullName evidence="2">HET-domain-containing protein</fullName>
    </submittedName>
</protein>
<dbReference type="STRING" id="1149755.A0A2J6RLA4"/>
<dbReference type="PANTHER" id="PTHR24148">
    <property type="entry name" value="ANKYRIN REPEAT DOMAIN-CONTAINING PROTEIN 39 HOMOLOG-RELATED"/>
    <property type="match status" value="1"/>
</dbReference>
<accession>A0A2J6RLA4</accession>
<keyword evidence="3" id="KW-1185">Reference proteome</keyword>